<dbReference type="EMBL" id="JBGBPY010000002">
    <property type="protein sequence ID" value="MEY2184399.1"/>
    <property type="molecule type" value="Genomic_DNA"/>
</dbReference>
<proteinExistence type="predicted"/>
<gene>
    <name evidence="1" type="ORF">AB7878_18480</name>
</gene>
<protein>
    <submittedName>
        <fullName evidence="1">Multidrug transporter</fullName>
    </submittedName>
</protein>
<dbReference type="Gene3D" id="2.40.420.20">
    <property type="match status" value="1"/>
</dbReference>
<dbReference type="Proteomes" id="UP001562159">
    <property type="component" value="Unassembled WGS sequence"/>
</dbReference>
<sequence length="349" mass="37114">MNKKSILAALLGAIVLALAVWGFLAGQKERATEAQRETPVKAPSRVSQVQDLTAVTLDAADQKQSGIVVVTPQSMAHRPMLQTFGTVLDVADLIALRNADVAAQAQADKADAALQASHAEYQRLQSLHRDERNISDKALQAAAAVWHADQAASRAAQAALTAAQQTASQQWGDVLAKAAAANTSLFTRLATRQQVLVQVVLPAVTALAPPVQARVQTVNGDFHAATLISPAPRTDPRLQGLSFFYAVSAEGLLPGMAITAYLPSGTVVQGTMIPGSAVVWWQGRSWVYSRNQPDRFVRHALPVDNPVDGGWFVAQGFARGEPIVATGAQLLLSEEQRSRIAVGEDGDKQ</sequence>
<evidence type="ECO:0000313" key="1">
    <source>
        <dbReference type="EMBL" id="MEY2184399.1"/>
    </source>
</evidence>
<comment type="caution">
    <text evidence="1">The sequence shown here is derived from an EMBL/GenBank/DDBJ whole genome shotgun (WGS) entry which is preliminary data.</text>
</comment>
<evidence type="ECO:0000313" key="2">
    <source>
        <dbReference type="Proteomes" id="UP001562159"/>
    </source>
</evidence>
<reference evidence="1 2" key="1">
    <citation type="submission" date="2024-07" db="EMBL/GenBank/DDBJ databases">
        <title>Molecular mechanisms and environmental adaptations of flagellar loss and biofilm growth of Rhodanobacter under environmental stress.</title>
        <authorList>
            <person name="Chen M."/>
        </authorList>
    </citation>
    <scope>NUCLEOTIDE SEQUENCE [LARGE SCALE GENOMIC DNA]</scope>
    <source>
        <strain evidence="1 2">RS22</strain>
    </source>
</reference>
<organism evidence="1 2">
    <name type="scientific">Rhodanobacter humi</name>
    <dbReference type="NCBI Taxonomy" id="1888173"/>
    <lineage>
        <taxon>Bacteria</taxon>
        <taxon>Pseudomonadati</taxon>
        <taxon>Pseudomonadota</taxon>
        <taxon>Gammaproteobacteria</taxon>
        <taxon>Lysobacterales</taxon>
        <taxon>Rhodanobacteraceae</taxon>
        <taxon>Rhodanobacter</taxon>
    </lineage>
</organism>
<name>A0ABV4AX83_9GAMM</name>
<accession>A0ABV4AX83</accession>
<keyword evidence="2" id="KW-1185">Reference proteome</keyword>